<evidence type="ECO:0000313" key="5">
    <source>
        <dbReference type="Proteomes" id="UP001153069"/>
    </source>
</evidence>
<dbReference type="InterPro" id="IPR006148">
    <property type="entry name" value="Glc/Gal-6P_isomerase"/>
</dbReference>
<dbReference type="PANTHER" id="PTHR11054:SF22">
    <property type="entry name" value="6-PHOSPHOGLUCONOLACTONASE 3, CHLOROPLASTIC"/>
    <property type="match status" value="1"/>
</dbReference>
<dbReference type="OrthoDB" id="432544at2759"/>
<feature type="domain" description="Glucosamine/galactosamine-6-phosphate isomerase" evidence="3">
    <location>
        <begin position="12"/>
        <end position="240"/>
    </location>
</feature>
<dbReference type="InterPro" id="IPR005900">
    <property type="entry name" value="6-phosphogluconolactonase_DevB"/>
</dbReference>
<dbReference type="Gene3D" id="3.40.50.1360">
    <property type="match status" value="1"/>
</dbReference>
<comment type="pathway">
    <text evidence="2">Carbohydrate degradation; pentose phosphate pathway; D-ribulose 5-phosphate from D-glucose 6-phosphate (oxidative stage): step 2/3.</text>
</comment>
<name>A0A9N8D9W3_9STRA</name>
<dbReference type="GO" id="GO:0017057">
    <property type="term" value="F:6-phosphogluconolactonase activity"/>
    <property type="evidence" value="ECO:0007669"/>
    <property type="project" value="UniProtKB-UniRule"/>
</dbReference>
<keyword evidence="2" id="KW-0378">Hydrolase</keyword>
<dbReference type="PANTHER" id="PTHR11054">
    <property type="entry name" value="6-PHOSPHOGLUCONOLACTONASE"/>
    <property type="match status" value="1"/>
</dbReference>
<comment type="caution">
    <text evidence="4">The sequence shown here is derived from an EMBL/GenBank/DDBJ whole genome shotgun (WGS) entry which is preliminary data.</text>
</comment>
<dbReference type="EMBL" id="CAICTM010000010">
    <property type="protein sequence ID" value="CAB9496876.1"/>
    <property type="molecule type" value="Genomic_DNA"/>
</dbReference>
<evidence type="ECO:0000256" key="1">
    <source>
        <dbReference type="ARBA" id="ARBA00010662"/>
    </source>
</evidence>
<comment type="similarity">
    <text evidence="1 2">Belongs to the glucosamine/galactosamine-6-phosphate isomerase family. 6-phosphogluconolactonase subfamily.</text>
</comment>
<dbReference type="Pfam" id="PF01182">
    <property type="entry name" value="Glucosamine_iso"/>
    <property type="match status" value="1"/>
</dbReference>
<evidence type="ECO:0000259" key="3">
    <source>
        <dbReference type="Pfam" id="PF01182"/>
    </source>
</evidence>
<reference evidence="4" key="1">
    <citation type="submission" date="2020-06" db="EMBL/GenBank/DDBJ databases">
        <authorList>
            <consortium name="Plant Systems Biology data submission"/>
        </authorList>
    </citation>
    <scope>NUCLEOTIDE SEQUENCE</scope>
    <source>
        <strain evidence="4">D6</strain>
    </source>
</reference>
<evidence type="ECO:0000256" key="2">
    <source>
        <dbReference type="RuleBase" id="RU365095"/>
    </source>
</evidence>
<dbReference type="CDD" id="cd01400">
    <property type="entry name" value="6PGL"/>
    <property type="match status" value="1"/>
</dbReference>
<organism evidence="4 5">
    <name type="scientific">Seminavis robusta</name>
    <dbReference type="NCBI Taxonomy" id="568900"/>
    <lineage>
        <taxon>Eukaryota</taxon>
        <taxon>Sar</taxon>
        <taxon>Stramenopiles</taxon>
        <taxon>Ochrophyta</taxon>
        <taxon>Bacillariophyta</taxon>
        <taxon>Bacillariophyceae</taxon>
        <taxon>Bacillariophycidae</taxon>
        <taxon>Naviculales</taxon>
        <taxon>Naviculaceae</taxon>
        <taxon>Seminavis</taxon>
    </lineage>
</organism>
<dbReference type="GO" id="GO:0005975">
    <property type="term" value="P:carbohydrate metabolic process"/>
    <property type="evidence" value="ECO:0007669"/>
    <property type="project" value="UniProtKB-UniRule"/>
</dbReference>
<dbReference type="NCBIfam" id="TIGR01198">
    <property type="entry name" value="pgl"/>
    <property type="match status" value="1"/>
</dbReference>
<dbReference type="EC" id="3.1.1.31" evidence="2"/>
<sequence length="292" mass="31749">MTEPRMIVAFEKDSLPAHLNRLIAEISSAAIKERGVFTIALSGGSLPSFLEELEDAFTTSYGDDDEEEEEMEMNESKWHVILADERCVPSSDAQSNLRELKKLLFCKTGSLRDLPKNQIHGINESLLEESADAVAQDYEATVKSVLEKSGGFLDLAVVGFGPDGHTCSLFPDHELLKEETKLVAAITDSPKPPSSRVTLTLPVLNTMTRNVIVCGAGSSKGPILRNSFLSLAKNTDTPYKVPRGALYKIQMEDPAPYPCAMVAPNIEGVENTLTWIVDAEAMSSGESAPSPY</sequence>
<dbReference type="SUPFAM" id="SSF100950">
    <property type="entry name" value="NagB/RpiA/CoA transferase-like"/>
    <property type="match status" value="1"/>
</dbReference>
<keyword evidence="5" id="KW-1185">Reference proteome</keyword>
<comment type="function">
    <text evidence="2">Hydrolysis of 6-phosphogluconolactone to 6-phosphogluconate.</text>
</comment>
<dbReference type="Proteomes" id="UP001153069">
    <property type="component" value="Unassembled WGS sequence"/>
</dbReference>
<evidence type="ECO:0000313" key="4">
    <source>
        <dbReference type="EMBL" id="CAB9496876.1"/>
    </source>
</evidence>
<accession>A0A9N8D9W3</accession>
<protein>
    <recommendedName>
        <fullName evidence="2">6-phosphogluconolactonase</fullName>
        <shortName evidence="2">6PGL</shortName>
        <ecNumber evidence="2">3.1.1.31</ecNumber>
    </recommendedName>
</protein>
<proteinExistence type="inferred from homology"/>
<dbReference type="InterPro" id="IPR039104">
    <property type="entry name" value="6PGL"/>
</dbReference>
<dbReference type="GO" id="GO:0006098">
    <property type="term" value="P:pentose-phosphate shunt"/>
    <property type="evidence" value="ECO:0007669"/>
    <property type="project" value="InterPro"/>
</dbReference>
<comment type="catalytic activity">
    <reaction evidence="2">
        <text>6-phospho-D-glucono-1,5-lactone + H2O = 6-phospho-D-gluconate + H(+)</text>
        <dbReference type="Rhea" id="RHEA:12556"/>
        <dbReference type="ChEBI" id="CHEBI:15377"/>
        <dbReference type="ChEBI" id="CHEBI:15378"/>
        <dbReference type="ChEBI" id="CHEBI:57955"/>
        <dbReference type="ChEBI" id="CHEBI:58759"/>
        <dbReference type="EC" id="3.1.1.31"/>
    </reaction>
</comment>
<gene>
    <name evidence="4" type="ORF">SEMRO_10_G008360.1</name>
</gene>
<dbReference type="InterPro" id="IPR037171">
    <property type="entry name" value="NagB/RpiA_transferase-like"/>
</dbReference>
<dbReference type="AlphaFoldDB" id="A0A9N8D9W3"/>